<reference evidence="9 10" key="1">
    <citation type="submission" date="2022-02" db="EMBL/GenBank/DDBJ databases">
        <title>Halomonas fukangensis sp. nov., a halophilic bacterium isolated from a bulk soil of Kalidium foliatum at Fukang.</title>
        <authorList>
            <person name="Huang Y."/>
        </authorList>
    </citation>
    <scope>NUCLEOTIDE SEQUENCE [LARGE SCALE GENOMIC DNA]</scope>
    <source>
        <strain evidence="9 10">EGI 63088</strain>
    </source>
</reference>
<keyword evidence="3 7" id="KW-0812">Transmembrane</keyword>
<evidence type="ECO:0000256" key="6">
    <source>
        <dbReference type="SAM" id="Coils"/>
    </source>
</evidence>
<feature type="coiled-coil region" evidence="6">
    <location>
        <begin position="154"/>
        <end position="210"/>
    </location>
</feature>
<evidence type="ECO:0000256" key="2">
    <source>
        <dbReference type="ARBA" id="ARBA00022475"/>
    </source>
</evidence>
<protein>
    <submittedName>
        <fullName evidence="9">Wzz/FepE/Etk N-terminal domain-containing protein</fullName>
    </submittedName>
</protein>
<dbReference type="PANTHER" id="PTHR32309">
    <property type="entry name" value="TYROSINE-PROTEIN KINASE"/>
    <property type="match status" value="1"/>
</dbReference>
<evidence type="ECO:0000256" key="1">
    <source>
        <dbReference type="ARBA" id="ARBA00004651"/>
    </source>
</evidence>
<organism evidence="9 10">
    <name type="scientific">Halomonas flagellata</name>
    <dbReference type="NCBI Taxonomy" id="2920385"/>
    <lineage>
        <taxon>Bacteria</taxon>
        <taxon>Pseudomonadati</taxon>
        <taxon>Pseudomonadota</taxon>
        <taxon>Gammaproteobacteria</taxon>
        <taxon>Oceanospirillales</taxon>
        <taxon>Halomonadaceae</taxon>
        <taxon>Halomonas</taxon>
    </lineage>
</organism>
<evidence type="ECO:0000256" key="5">
    <source>
        <dbReference type="ARBA" id="ARBA00023136"/>
    </source>
</evidence>
<dbReference type="EMBL" id="JAKVPY010000057">
    <property type="protein sequence ID" value="MCH4565577.1"/>
    <property type="molecule type" value="Genomic_DNA"/>
</dbReference>
<keyword evidence="6" id="KW-0175">Coiled coil</keyword>
<gene>
    <name evidence="9" type="ORF">MKP05_21010</name>
</gene>
<feature type="transmembrane region" description="Helical" evidence="7">
    <location>
        <begin position="229"/>
        <end position="253"/>
    </location>
</feature>
<feature type="transmembrane region" description="Helical" evidence="7">
    <location>
        <begin position="33"/>
        <end position="51"/>
    </location>
</feature>
<keyword evidence="5 7" id="KW-0472">Membrane</keyword>
<sequence length="262" mass="28536">MNQIPSQEPQRYTQDDEISLVDLAKILIKRWKLMAIVFLVFVLGALAYALLMTRTYEYVSIYQVAEQAPNGDSAVASLETPGAVVAKVNNLYLGPVTRELQNSAGLERLPFELSVSNPSDTQLIRLGSEAAEADSELVAQMHQALLTRIEEGQQELLERRRASLERRLVSAERALDAAQESNSAFAGDLIANYTARVSEIEGQLAQLQEGGVVQVSVQGLEPTGISRSLIMALAIVLGGMLAVIAAFFSQFVALVRNSLSEE</sequence>
<name>A0ABS9S0F9_9GAMM</name>
<proteinExistence type="predicted"/>
<keyword evidence="10" id="KW-1185">Reference proteome</keyword>
<dbReference type="PANTHER" id="PTHR32309:SF31">
    <property type="entry name" value="CAPSULAR EXOPOLYSACCHARIDE FAMILY"/>
    <property type="match status" value="1"/>
</dbReference>
<dbReference type="InterPro" id="IPR050445">
    <property type="entry name" value="Bact_polysacc_biosynth/exp"/>
</dbReference>
<evidence type="ECO:0000313" key="9">
    <source>
        <dbReference type="EMBL" id="MCH4565577.1"/>
    </source>
</evidence>
<evidence type="ECO:0000259" key="8">
    <source>
        <dbReference type="Pfam" id="PF02706"/>
    </source>
</evidence>
<accession>A0ABS9S0F9</accession>
<comment type="caution">
    <text evidence="9">The sequence shown here is derived from an EMBL/GenBank/DDBJ whole genome shotgun (WGS) entry which is preliminary data.</text>
</comment>
<evidence type="ECO:0000256" key="7">
    <source>
        <dbReference type="SAM" id="Phobius"/>
    </source>
</evidence>
<evidence type="ECO:0000256" key="4">
    <source>
        <dbReference type="ARBA" id="ARBA00022989"/>
    </source>
</evidence>
<evidence type="ECO:0000256" key="3">
    <source>
        <dbReference type="ARBA" id="ARBA00022692"/>
    </source>
</evidence>
<dbReference type="Pfam" id="PF02706">
    <property type="entry name" value="Wzz"/>
    <property type="match status" value="1"/>
</dbReference>
<dbReference type="Proteomes" id="UP001202117">
    <property type="component" value="Unassembled WGS sequence"/>
</dbReference>
<comment type="subcellular location">
    <subcellularLocation>
        <location evidence="1">Cell membrane</location>
        <topology evidence="1">Multi-pass membrane protein</topology>
    </subcellularLocation>
</comment>
<dbReference type="InterPro" id="IPR003856">
    <property type="entry name" value="LPS_length_determ_N"/>
</dbReference>
<evidence type="ECO:0000313" key="10">
    <source>
        <dbReference type="Proteomes" id="UP001202117"/>
    </source>
</evidence>
<feature type="domain" description="Polysaccharide chain length determinant N-terminal" evidence="8">
    <location>
        <begin position="16"/>
        <end position="69"/>
    </location>
</feature>
<keyword evidence="4 7" id="KW-1133">Transmembrane helix</keyword>
<keyword evidence="2" id="KW-1003">Cell membrane</keyword>